<protein>
    <submittedName>
        <fullName evidence="1">Uncharacterized protein</fullName>
    </submittedName>
</protein>
<sequence length="220" mass="24948">MRSSEGARSFITSLASQLAEKHHVCGPEWLGNEREQKAFKQYAKYILNNLTSTFKQIAQLTIKDAYHLRPALGQHGDVGAFWEQHINELFVDWNFTDALTTIQTGELFRGFFSHPALATIIVEAVWPPTGKLYRSFPSQGADLDKLIAFSVTIARWALDSLKAGRQKDFSTAEYRPIFNLACQRIDNIRDGHYGPTQLLCLDNLVEDLIAMGTAYHNHYQ</sequence>
<dbReference type="Proteomes" id="UP000790377">
    <property type="component" value="Unassembled WGS sequence"/>
</dbReference>
<reference evidence="1" key="1">
    <citation type="journal article" date="2021" name="New Phytol.">
        <title>Evolutionary innovations through gain and loss of genes in the ectomycorrhizal Boletales.</title>
        <authorList>
            <person name="Wu G."/>
            <person name="Miyauchi S."/>
            <person name="Morin E."/>
            <person name="Kuo A."/>
            <person name="Drula E."/>
            <person name="Varga T."/>
            <person name="Kohler A."/>
            <person name="Feng B."/>
            <person name="Cao Y."/>
            <person name="Lipzen A."/>
            <person name="Daum C."/>
            <person name="Hundley H."/>
            <person name="Pangilinan J."/>
            <person name="Johnson J."/>
            <person name="Barry K."/>
            <person name="LaButti K."/>
            <person name="Ng V."/>
            <person name="Ahrendt S."/>
            <person name="Min B."/>
            <person name="Choi I.G."/>
            <person name="Park H."/>
            <person name="Plett J.M."/>
            <person name="Magnuson J."/>
            <person name="Spatafora J.W."/>
            <person name="Nagy L.G."/>
            <person name="Henrissat B."/>
            <person name="Grigoriev I.V."/>
            <person name="Yang Z.L."/>
            <person name="Xu J."/>
            <person name="Martin F.M."/>
        </authorList>
    </citation>
    <scope>NUCLEOTIDE SEQUENCE</scope>
    <source>
        <strain evidence="1">ATCC 28755</strain>
    </source>
</reference>
<accession>A0ACB8AAF4</accession>
<dbReference type="EMBL" id="MU267730">
    <property type="protein sequence ID" value="KAH7910042.1"/>
    <property type="molecule type" value="Genomic_DNA"/>
</dbReference>
<keyword evidence="2" id="KW-1185">Reference proteome</keyword>
<proteinExistence type="predicted"/>
<organism evidence="1 2">
    <name type="scientific">Hygrophoropsis aurantiaca</name>
    <dbReference type="NCBI Taxonomy" id="72124"/>
    <lineage>
        <taxon>Eukaryota</taxon>
        <taxon>Fungi</taxon>
        <taxon>Dikarya</taxon>
        <taxon>Basidiomycota</taxon>
        <taxon>Agaricomycotina</taxon>
        <taxon>Agaricomycetes</taxon>
        <taxon>Agaricomycetidae</taxon>
        <taxon>Boletales</taxon>
        <taxon>Coniophorineae</taxon>
        <taxon>Hygrophoropsidaceae</taxon>
        <taxon>Hygrophoropsis</taxon>
    </lineage>
</organism>
<evidence type="ECO:0000313" key="2">
    <source>
        <dbReference type="Proteomes" id="UP000790377"/>
    </source>
</evidence>
<gene>
    <name evidence="1" type="ORF">BJ138DRAFT_1194394</name>
</gene>
<name>A0ACB8AAF4_9AGAM</name>
<comment type="caution">
    <text evidence="1">The sequence shown here is derived from an EMBL/GenBank/DDBJ whole genome shotgun (WGS) entry which is preliminary data.</text>
</comment>
<evidence type="ECO:0000313" key="1">
    <source>
        <dbReference type="EMBL" id="KAH7910042.1"/>
    </source>
</evidence>